<evidence type="ECO:0000259" key="2">
    <source>
        <dbReference type="PROSITE" id="PS50195"/>
    </source>
</evidence>
<dbReference type="EMBL" id="KZ819605">
    <property type="protein sequence ID" value="PWN33033.1"/>
    <property type="molecule type" value="Genomic_DNA"/>
</dbReference>
<feature type="domain" description="PX" evidence="2">
    <location>
        <begin position="213"/>
        <end position="373"/>
    </location>
</feature>
<dbReference type="FunCoup" id="A0A316VA30">
    <property type="interactions" value="17"/>
</dbReference>
<reference evidence="3 4" key="1">
    <citation type="journal article" date="2018" name="Mol. Biol. Evol.">
        <title>Broad Genomic Sampling Reveals a Smut Pathogenic Ancestry of the Fungal Clade Ustilaginomycotina.</title>
        <authorList>
            <person name="Kijpornyongpan T."/>
            <person name="Mondo S.J."/>
            <person name="Barry K."/>
            <person name="Sandor L."/>
            <person name="Lee J."/>
            <person name="Lipzen A."/>
            <person name="Pangilinan J."/>
            <person name="LaButti K."/>
            <person name="Hainaut M."/>
            <person name="Henrissat B."/>
            <person name="Grigoriev I.V."/>
            <person name="Spatafora J.W."/>
            <person name="Aime M.C."/>
        </authorList>
    </citation>
    <scope>NUCLEOTIDE SEQUENCE [LARGE SCALE GENOMIC DNA]</scope>
    <source>
        <strain evidence="3 4">MCA 3882</strain>
    </source>
</reference>
<feature type="compositionally biased region" description="Basic and acidic residues" evidence="1">
    <location>
        <begin position="267"/>
        <end position="299"/>
    </location>
</feature>
<dbReference type="PANTHER" id="PTHR47185:SF1">
    <property type="entry name" value="PX DOMAIN-CONTAINING PROTEIN YPR097W"/>
    <property type="match status" value="1"/>
</dbReference>
<dbReference type="AlphaFoldDB" id="A0A316VA30"/>
<dbReference type="GeneID" id="37017741"/>
<dbReference type="OrthoDB" id="2117459at2759"/>
<evidence type="ECO:0000256" key="1">
    <source>
        <dbReference type="SAM" id="MobiDB-lite"/>
    </source>
</evidence>
<dbReference type="RefSeq" id="XP_025353335.1">
    <property type="nucleotide sequence ID" value="XM_025495960.1"/>
</dbReference>
<feature type="compositionally biased region" description="Polar residues" evidence="1">
    <location>
        <begin position="306"/>
        <end position="327"/>
    </location>
</feature>
<feature type="region of interest" description="Disordered" evidence="1">
    <location>
        <begin position="894"/>
        <end position="993"/>
    </location>
</feature>
<dbReference type="CDD" id="cd06869">
    <property type="entry name" value="PX_UP2_fungi"/>
    <property type="match status" value="1"/>
</dbReference>
<dbReference type="Gene3D" id="3.30.1520.10">
    <property type="entry name" value="Phox-like domain"/>
    <property type="match status" value="1"/>
</dbReference>
<dbReference type="Proteomes" id="UP000245771">
    <property type="component" value="Unassembled WGS sequence"/>
</dbReference>
<organism evidence="3 4">
    <name type="scientific">Meira miltonrushii</name>
    <dbReference type="NCBI Taxonomy" id="1280837"/>
    <lineage>
        <taxon>Eukaryota</taxon>
        <taxon>Fungi</taxon>
        <taxon>Dikarya</taxon>
        <taxon>Basidiomycota</taxon>
        <taxon>Ustilaginomycotina</taxon>
        <taxon>Exobasidiomycetes</taxon>
        <taxon>Exobasidiales</taxon>
        <taxon>Brachybasidiaceae</taxon>
        <taxon>Meira</taxon>
    </lineage>
</organism>
<dbReference type="InterPro" id="IPR047168">
    <property type="entry name" value="LEC1-like"/>
</dbReference>
<gene>
    <name evidence="3" type="ORF">FA14DRAFT_111916</name>
</gene>
<dbReference type="SMART" id="SM00312">
    <property type="entry name" value="PX"/>
    <property type="match status" value="1"/>
</dbReference>
<evidence type="ECO:0000313" key="3">
    <source>
        <dbReference type="EMBL" id="PWN33033.1"/>
    </source>
</evidence>
<name>A0A316VA30_9BASI</name>
<dbReference type="InterPro" id="IPR024555">
    <property type="entry name" value="PX-associated"/>
</dbReference>
<dbReference type="SUPFAM" id="SSF64268">
    <property type="entry name" value="PX domain"/>
    <property type="match status" value="1"/>
</dbReference>
<dbReference type="InterPro" id="IPR036871">
    <property type="entry name" value="PX_dom_sf"/>
</dbReference>
<protein>
    <recommendedName>
        <fullName evidence="2">PX domain-containing protein</fullName>
    </recommendedName>
</protein>
<keyword evidence="4" id="KW-1185">Reference proteome</keyword>
<dbReference type="GO" id="GO:0035091">
    <property type="term" value="F:phosphatidylinositol binding"/>
    <property type="evidence" value="ECO:0007669"/>
    <property type="project" value="InterPro"/>
</dbReference>
<feature type="compositionally biased region" description="Acidic residues" evidence="1">
    <location>
        <begin position="894"/>
        <end position="922"/>
    </location>
</feature>
<dbReference type="InterPro" id="IPR001683">
    <property type="entry name" value="PX_dom"/>
</dbReference>
<feature type="non-terminal residue" evidence="3">
    <location>
        <position position="1"/>
    </location>
</feature>
<dbReference type="PANTHER" id="PTHR47185">
    <property type="entry name" value="PX DOMAIN-CONTAINING PROTEIN YPR097W"/>
    <property type="match status" value="1"/>
</dbReference>
<dbReference type="InParanoid" id="A0A316VA30"/>
<dbReference type="Pfam" id="PF00787">
    <property type="entry name" value="PX"/>
    <property type="match status" value="1"/>
</dbReference>
<dbReference type="PROSITE" id="PS50195">
    <property type="entry name" value="PX"/>
    <property type="match status" value="1"/>
</dbReference>
<accession>A0A316VA30</accession>
<dbReference type="Pfam" id="PF12825">
    <property type="entry name" value="DUF3818"/>
    <property type="match status" value="1"/>
</dbReference>
<proteinExistence type="predicted"/>
<dbReference type="InterPro" id="IPR024554">
    <property type="entry name" value="LEC1-like_C"/>
</dbReference>
<sequence length="1025" mass="115729">DTDFSQAARTAIPVGETEQEAATIEAIAARIPRLRDYNDPSRLTPLRAHYLKKTLVKLEIEKEIQLLSRQDALSLLGPPFKPSKQTQQVSLPLLRFLFHHFVLTFPFLRSAPPNFFADKVQVFVDRFAERNISSTDDRDETTKRKKLGGRMTKWFVLLMSAAIHVKGGDGAEEILKIADHDRNRLFAAHDRRYKNKNGILDGGDEAGAFDVNVIGVRTRKIKAGRLQRGKAHDEFIIRTRQPGGRETFVSRRYGDFARLADTLRLEFPEEEIPRPPPKDRRETDVKSPVHTAETSRDKLLPPSPTPNSADSTIHSARSSTSADSGTRSIMPGPLARERNRLTLRAYLRSLLKNPHVAESEALISFLLSEPTTLTSNEESDMLAREALDAVRDDEAKRFTDEANRRVAELRHHLQSFKEDLIQEDGLTRIFGTIKSTPNVEDLPEKYRALLAWGRISLASTLFHMFVGGDASSDLFNQLKRIHGLMPYFMLRGILRVSNPVSMIRGVLDLFLAQPFGQRSLAQRMLTSNIQEEIRELSEMASRIAIKVEDDVLCERVRCFVCAPYDLQMEMRQEAERDRLDIITVILKSDTLPGASADVPPPLPLTRNQIHRVVRSSRAYERYKEYRKNLGKNDVDEGPDAVDDDAWLYEDLHVLLKCLTRLRDKEQLVSLLFEGVTSELLKDIVTIFYSPLAQVYKAANIADSLSDLQAFINDLIRTVEGNEDLSYTDPQKTVQVFIDLVSRHEGRFYSFVHQVHSKGSGLFDGLMHWVELFINFIRGPEDGTVPAQGTVAKRRRHGVGEVDLEVCLPAGGQERKRVLHEIDCVVVHAYRLKLIRELKLKGRLADREVRGAAKVAGSSDGQGGFGITDDTDEDAFMGALAENFGVGDAFADEVNEVEAEEEAEEEDERENEETDQDDEDDEHFYESSMDENSSHENSPSFKPVSERKPNWVPPKPKRSVSTLTAKAADKDLPPIPIDDQAKAKRRRRTPRAPQLEVIPEMLPLFIEMVRPLLRPARTASASSIAS</sequence>
<evidence type="ECO:0000313" key="4">
    <source>
        <dbReference type="Proteomes" id="UP000245771"/>
    </source>
</evidence>
<feature type="region of interest" description="Disordered" evidence="1">
    <location>
        <begin position="267"/>
        <end position="335"/>
    </location>
</feature>
<dbReference type="Pfam" id="PF12828">
    <property type="entry name" value="PXB"/>
    <property type="match status" value="1"/>
</dbReference>
<dbReference type="STRING" id="1280837.A0A316VA30"/>
<feature type="non-terminal residue" evidence="3">
    <location>
        <position position="1025"/>
    </location>
</feature>